<organism evidence="3 4">
    <name type="scientific">Gordonia lacunae</name>
    <dbReference type="NCBI Taxonomy" id="417102"/>
    <lineage>
        <taxon>Bacteria</taxon>
        <taxon>Bacillati</taxon>
        <taxon>Actinomycetota</taxon>
        <taxon>Actinomycetes</taxon>
        <taxon>Mycobacteriales</taxon>
        <taxon>Gordoniaceae</taxon>
        <taxon>Gordonia</taxon>
    </lineage>
</organism>
<keyword evidence="1" id="KW-0812">Transmembrane</keyword>
<comment type="caution">
    <text evidence="3">The sequence shown here is derived from an EMBL/GenBank/DDBJ whole genome shotgun (WGS) entry which is preliminary data.</text>
</comment>
<feature type="chain" id="PRO_5012941591" description="DUF4190 domain-containing protein" evidence="2">
    <location>
        <begin position="20"/>
        <end position="110"/>
    </location>
</feature>
<evidence type="ECO:0008006" key="5">
    <source>
        <dbReference type="Google" id="ProtNLM"/>
    </source>
</evidence>
<feature type="transmembrane region" description="Helical" evidence="1">
    <location>
        <begin position="43"/>
        <end position="68"/>
    </location>
</feature>
<accession>A0A243Q5E1</accession>
<feature type="signal peptide" evidence="2">
    <location>
        <begin position="1"/>
        <end position="19"/>
    </location>
</feature>
<keyword evidence="2" id="KW-0732">Signal</keyword>
<feature type="transmembrane region" description="Helical" evidence="1">
    <location>
        <begin position="80"/>
        <end position="103"/>
    </location>
</feature>
<evidence type="ECO:0000256" key="2">
    <source>
        <dbReference type="SAM" id="SignalP"/>
    </source>
</evidence>
<protein>
    <recommendedName>
        <fullName evidence="5">DUF4190 domain-containing protein</fullName>
    </recommendedName>
</protein>
<evidence type="ECO:0000313" key="4">
    <source>
        <dbReference type="Proteomes" id="UP000194632"/>
    </source>
</evidence>
<dbReference type="EMBL" id="NGFO01000030">
    <property type="protein sequence ID" value="OUC76587.1"/>
    <property type="molecule type" value="Genomic_DNA"/>
</dbReference>
<dbReference type="Proteomes" id="UP000194632">
    <property type="component" value="Unassembled WGS sequence"/>
</dbReference>
<reference evidence="3 4" key="1">
    <citation type="submission" date="2017-05" db="EMBL/GenBank/DDBJ databases">
        <title>Biotechnological potential of actinobacteria isolated from South African environments.</title>
        <authorList>
            <person name="Le Roes-Hill M."/>
            <person name="Prins A."/>
            <person name="Durrell K.A."/>
        </authorList>
    </citation>
    <scope>NUCLEOTIDE SEQUENCE [LARGE SCALE GENOMIC DNA]</scope>
    <source>
        <strain evidence="3">BS2</strain>
    </source>
</reference>
<proteinExistence type="predicted"/>
<keyword evidence="4" id="KW-1185">Reference proteome</keyword>
<keyword evidence="1" id="KW-0472">Membrane</keyword>
<name>A0A243Q5E1_9ACTN</name>
<evidence type="ECO:0000256" key="1">
    <source>
        <dbReference type="SAM" id="Phobius"/>
    </source>
</evidence>
<sequence>MYVLAAPVVAFITVSAAVASTTGGGDFCDPSYSSAAERDADFRVASLGIIIPSSIALAVGAVLLASLVTSRRRSGRGWTIRMGLAVTAVVLAMVGYVFLLVIADFTTDCG</sequence>
<evidence type="ECO:0000313" key="3">
    <source>
        <dbReference type="EMBL" id="OUC76587.1"/>
    </source>
</evidence>
<keyword evidence="1" id="KW-1133">Transmembrane helix</keyword>
<dbReference type="AlphaFoldDB" id="A0A243Q5E1"/>
<gene>
    <name evidence="3" type="ORF">CA982_20970</name>
</gene>